<keyword evidence="1" id="KW-0812">Transmembrane</keyword>
<dbReference type="Pfam" id="PF13584">
    <property type="entry name" value="BatD"/>
    <property type="match status" value="1"/>
</dbReference>
<feature type="transmembrane region" description="Helical" evidence="1">
    <location>
        <begin position="424"/>
        <end position="444"/>
    </location>
</feature>
<keyword evidence="4" id="KW-1185">Reference proteome</keyword>
<accession>A0ABM9A1L6</accession>
<protein>
    <recommendedName>
        <fullName evidence="5">BatD</fullName>
    </recommendedName>
</protein>
<proteinExistence type="predicted"/>
<evidence type="ECO:0000313" key="3">
    <source>
        <dbReference type="EMBL" id="CAH0537547.1"/>
    </source>
</evidence>
<evidence type="ECO:0000256" key="1">
    <source>
        <dbReference type="SAM" id="Phobius"/>
    </source>
</evidence>
<keyword evidence="2" id="KW-0732">Signal</keyword>
<dbReference type="InterPro" id="IPR025738">
    <property type="entry name" value="BatD"/>
</dbReference>
<organism evidence="3 4">
    <name type="scientific">Vibrio marisflavi CECT 7928</name>
    <dbReference type="NCBI Taxonomy" id="634439"/>
    <lineage>
        <taxon>Bacteria</taxon>
        <taxon>Pseudomonadati</taxon>
        <taxon>Pseudomonadota</taxon>
        <taxon>Gammaproteobacteria</taxon>
        <taxon>Vibrionales</taxon>
        <taxon>Vibrionaceae</taxon>
        <taxon>Vibrio</taxon>
    </lineage>
</organism>
<name>A0ABM9A1L6_9VIBR</name>
<keyword evidence="1" id="KW-0472">Membrane</keyword>
<dbReference type="RefSeq" id="WP_237360520.1">
    <property type="nucleotide sequence ID" value="NZ_CAKLDM010000001.1"/>
</dbReference>
<dbReference type="PANTHER" id="PTHR40940:SF1">
    <property type="entry name" value="PROTEIN BATD"/>
    <property type="match status" value="1"/>
</dbReference>
<comment type="caution">
    <text evidence="3">The sequence shown here is derived from an EMBL/GenBank/DDBJ whole genome shotgun (WGS) entry which is preliminary data.</text>
</comment>
<gene>
    <name evidence="3" type="ORF">VMF7928_01164</name>
</gene>
<feature type="signal peptide" evidence="2">
    <location>
        <begin position="1"/>
        <end position="28"/>
    </location>
</feature>
<keyword evidence="1" id="KW-1133">Transmembrane helix</keyword>
<evidence type="ECO:0008006" key="5">
    <source>
        <dbReference type="Google" id="ProtNLM"/>
    </source>
</evidence>
<dbReference type="PANTHER" id="PTHR40940">
    <property type="entry name" value="PROTEIN BATD-RELATED"/>
    <property type="match status" value="1"/>
</dbReference>
<feature type="chain" id="PRO_5045546857" description="BatD" evidence="2">
    <location>
        <begin position="29"/>
        <end position="550"/>
    </location>
</feature>
<dbReference type="EMBL" id="CAKLDM010000001">
    <property type="protein sequence ID" value="CAH0537547.1"/>
    <property type="molecule type" value="Genomic_DNA"/>
</dbReference>
<evidence type="ECO:0000256" key="2">
    <source>
        <dbReference type="SAM" id="SignalP"/>
    </source>
</evidence>
<dbReference type="Proteomes" id="UP000838748">
    <property type="component" value="Unassembled WGS sequence"/>
</dbReference>
<sequence>MNSKYSLRTLLSALLIVFATLLSANVFATNLWASVNTNKVAKNEMFQFQLVTDQQADSSAIDFNVLSKDFYVSQPSYGTYQNSVNGKSSMRTTWTVSLAPKKLGTITIPKFSINGASSQPIEIHVTQNSHTPKANDLVEMQATLDKTTLYPEESAYLKTRLVIKTDPRSIQSPQIIPPSAHGLTLTPVGEQQQYQSILNGVNVTVVDQDFRITADKPGHYIVKGPEFKGSILYTNTATRNTSIINADTKAKEFDFTVEPKPAHYKGDWLPTAKLTLSQQWLDQNGHDISTTKVHNTQVGDSITRIITMDVAGLSAEQLPNIVTHYPSSIRVYADKPQFKTLPNNVTRMTLKQVLIPQQPGDIKLESVNINWWNSQTKKQQASQVAGLELQVTPSANQTVAPTPSAVPSLSQTTEKIVTVRDSGYWPYIALVFGVLWLVTLFGLIHTKRKSKQEEVARNTTNSEPYKNLTDAIKAGNAIRAQFEANSWLEQLRHRDMELEQTIRTELENLHRNEFKNSNSTPNTATLLAAIDKLEKMQRKGAKHEDKLANL</sequence>
<reference evidence="3" key="1">
    <citation type="submission" date="2021-11" db="EMBL/GenBank/DDBJ databases">
        <authorList>
            <person name="Rodrigo-Torres L."/>
            <person name="Arahal R. D."/>
            <person name="Lucena T."/>
        </authorList>
    </citation>
    <scope>NUCLEOTIDE SEQUENCE</scope>
    <source>
        <strain evidence="3">CECT 7928</strain>
    </source>
</reference>
<evidence type="ECO:0000313" key="4">
    <source>
        <dbReference type="Proteomes" id="UP000838748"/>
    </source>
</evidence>